<feature type="domain" description="SCP" evidence="3">
    <location>
        <begin position="71"/>
        <end position="204"/>
    </location>
</feature>
<dbReference type="Proteomes" id="UP000603904">
    <property type="component" value="Unassembled WGS sequence"/>
</dbReference>
<dbReference type="Pfam" id="PF00188">
    <property type="entry name" value="CAP"/>
    <property type="match status" value="1"/>
</dbReference>
<name>A0ABQ4G8B8_9ACTN</name>
<dbReference type="InterPro" id="IPR035940">
    <property type="entry name" value="CAP_sf"/>
</dbReference>
<dbReference type="InterPro" id="IPR014044">
    <property type="entry name" value="CAP_dom"/>
</dbReference>
<evidence type="ECO:0000313" key="5">
    <source>
        <dbReference type="Proteomes" id="UP000603904"/>
    </source>
</evidence>
<dbReference type="InterPro" id="IPR001283">
    <property type="entry name" value="CRISP-related"/>
</dbReference>
<accession>A0ABQ4G8B8</accession>
<dbReference type="InterPro" id="IPR034113">
    <property type="entry name" value="SCP_GAPR1-like"/>
</dbReference>
<feature type="region of interest" description="Disordered" evidence="1">
    <location>
        <begin position="37"/>
        <end position="66"/>
    </location>
</feature>
<sequence length="214" mass="21980">MGIPVTAVAGLAAALSLATSGTAPVWASSRTPAIMTPLPSPSARATVTPSPAPAPAPAPSTAPPPASADAAFAAGMLAQHNAYRARHGSPPLSLDPALTAFAADWARTIAAAGTLKHSNAPQLGYGENLYWGTPAQPTPAAIVKAWYDRIASYDWSKPGYDRMSGPFTQVVWKSSTRLGVGLARSAHGGWYAVAVYAPGGNVIGRYVENVPRPL</sequence>
<feature type="signal peptide" evidence="2">
    <location>
        <begin position="1"/>
        <end position="27"/>
    </location>
</feature>
<protein>
    <recommendedName>
        <fullName evidence="3">SCP domain-containing protein</fullName>
    </recommendedName>
</protein>
<dbReference type="RefSeq" id="WP_204060429.1">
    <property type="nucleotide sequence ID" value="NZ_BAAAGP010000028.1"/>
</dbReference>
<evidence type="ECO:0000259" key="3">
    <source>
        <dbReference type="SMART" id="SM00198"/>
    </source>
</evidence>
<evidence type="ECO:0000313" key="4">
    <source>
        <dbReference type="EMBL" id="GIH43305.1"/>
    </source>
</evidence>
<comment type="caution">
    <text evidence="4">The sequence shown here is derived from an EMBL/GenBank/DDBJ whole genome shotgun (WGS) entry which is preliminary data.</text>
</comment>
<evidence type="ECO:0000256" key="1">
    <source>
        <dbReference type="SAM" id="MobiDB-lite"/>
    </source>
</evidence>
<feature type="compositionally biased region" description="Pro residues" evidence="1">
    <location>
        <begin position="50"/>
        <end position="66"/>
    </location>
</feature>
<dbReference type="SMART" id="SM00198">
    <property type="entry name" value="SCP"/>
    <property type="match status" value="1"/>
</dbReference>
<proteinExistence type="predicted"/>
<dbReference type="PANTHER" id="PTHR10334">
    <property type="entry name" value="CYSTEINE-RICH SECRETORY PROTEIN-RELATED"/>
    <property type="match status" value="1"/>
</dbReference>
<dbReference type="Gene3D" id="3.40.33.10">
    <property type="entry name" value="CAP"/>
    <property type="match status" value="1"/>
</dbReference>
<keyword evidence="5" id="KW-1185">Reference proteome</keyword>
<reference evidence="4 5" key="1">
    <citation type="submission" date="2021-01" db="EMBL/GenBank/DDBJ databases">
        <title>Whole genome shotgun sequence of Microbispora corallina NBRC 16416.</title>
        <authorList>
            <person name="Komaki H."/>
            <person name="Tamura T."/>
        </authorList>
    </citation>
    <scope>NUCLEOTIDE SEQUENCE [LARGE SCALE GENOMIC DNA]</scope>
    <source>
        <strain evidence="4 5">NBRC 16416</strain>
    </source>
</reference>
<organism evidence="4 5">
    <name type="scientific">Microbispora corallina</name>
    <dbReference type="NCBI Taxonomy" id="83302"/>
    <lineage>
        <taxon>Bacteria</taxon>
        <taxon>Bacillati</taxon>
        <taxon>Actinomycetota</taxon>
        <taxon>Actinomycetes</taxon>
        <taxon>Streptosporangiales</taxon>
        <taxon>Streptosporangiaceae</taxon>
        <taxon>Microbispora</taxon>
    </lineage>
</organism>
<feature type="chain" id="PRO_5047243337" description="SCP domain-containing protein" evidence="2">
    <location>
        <begin position="28"/>
        <end position="214"/>
    </location>
</feature>
<dbReference type="SUPFAM" id="SSF55797">
    <property type="entry name" value="PR-1-like"/>
    <property type="match status" value="1"/>
</dbReference>
<evidence type="ECO:0000256" key="2">
    <source>
        <dbReference type="SAM" id="SignalP"/>
    </source>
</evidence>
<gene>
    <name evidence="4" type="ORF">Mco01_63050</name>
</gene>
<keyword evidence="2" id="KW-0732">Signal</keyword>
<dbReference type="CDD" id="cd05382">
    <property type="entry name" value="CAP_GAPR1-like"/>
    <property type="match status" value="1"/>
</dbReference>
<dbReference type="PRINTS" id="PR00837">
    <property type="entry name" value="V5TPXLIKE"/>
</dbReference>
<dbReference type="EMBL" id="BOOC01000037">
    <property type="protein sequence ID" value="GIH43305.1"/>
    <property type="molecule type" value="Genomic_DNA"/>
</dbReference>